<evidence type="ECO:0000256" key="3">
    <source>
        <dbReference type="ARBA" id="ARBA00022692"/>
    </source>
</evidence>
<gene>
    <name evidence="8" type="ORF">SAMN06295916_1626</name>
</gene>
<keyword evidence="4 6" id="KW-1133">Transmembrane helix</keyword>
<feature type="transmembrane region" description="Helical" evidence="6">
    <location>
        <begin position="111"/>
        <end position="132"/>
    </location>
</feature>
<evidence type="ECO:0000256" key="5">
    <source>
        <dbReference type="ARBA" id="ARBA00023136"/>
    </source>
</evidence>
<dbReference type="Proteomes" id="UP000197215">
    <property type="component" value="Unassembled WGS sequence"/>
</dbReference>
<feature type="transmembrane region" description="Helical" evidence="6">
    <location>
        <begin position="144"/>
        <end position="162"/>
    </location>
</feature>
<feature type="transmembrane region" description="Helical" evidence="6">
    <location>
        <begin position="62"/>
        <end position="81"/>
    </location>
</feature>
<dbReference type="GO" id="GO:0005886">
    <property type="term" value="C:plasma membrane"/>
    <property type="evidence" value="ECO:0007669"/>
    <property type="project" value="UniProtKB-SubCell"/>
</dbReference>
<dbReference type="EMBL" id="FYEX01000002">
    <property type="protein sequence ID" value="SNC72503.1"/>
    <property type="molecule type" value="Genomic_DNA"/>
</dbReference>
<proteinExistence type="predicted"/>
<name>A0A212U2N9_9BURK</name>
<organism evidence="8 9">
    <name type="scientific">Polynucleobacter victoriensis</name>
    <dbReference type="NCBI Taxonomy" id="2049319"/>
    <lineage>
        <taxon>Bacteria</taxon>
        <taxon>Pseudomonadati</taxon>
        <taxon>Pseudomonadota</taxon>
        <taxon>Betaproteobacteria</taxon>
        <taxon>Burkholderiales</taxon>
        <taxon>Burkholderiaceae</taxon>
        <taxon>Polynucleobacter</taxon>
    </lineage>
</organism>
<keyword evidence="9" id="KW-1185">Reference proteome</keyword>
<feature type="domain" description="RDD" evidence="7">
    <location>
        <begin position="21"/>
        <end position="176"/>
    </location>
</feature>
<reference evidence="8 9" key="1">
    <citation type="submission" date="2017-06" db="EMBL/GenBank/DDBJ databases">
        <authorList>
            <person name="Kim H.J."/>
            <person name="Triplett B.A."/>
        </authorList>
    </citation>
    <scope>NUCLEOTIDE SEQUENCE [LARGE SCALE GENOMIC DNA]</scope>
    <source>
        <strain evidence="8 9">MWH-VicM1</strain>
    </source>
</reference>
<keyword evidence="2" id="KW-1003">Cell membrane</keyword>
<dbReference type="RefSeq" id="WP_243383419.1">
    <property type="nucleotide sequence ID" value="NZ_FYEX01000002.1"/>
</dbReference>
<evidence type="ECO:0000256" key="1">
    <source>
        <dbReference type="ARBA" id="ARBA00004651"/>
    </source>
</evidence>
<keyword evidence="5 6" id="KW-0472">Membrane</keyword>
<evidence type="ECO:0000259" key="7">
    <source>
        <dbReference type="Pfam" id="PF06271"/>
    </source>
</evidence>
<comment type="subcellular location">
    <subcellularLocation>
        <location evidence="1">Cell membrane</location>
        <topology evidence="1">Multi-pass membrane protein</topology>
    </subcellularLocation>
</comment>
<accession>A0A212U2N9</accession>
<protein>
    <submittedName>
        <fullName evidence="8">RDD family protein</fullName>
    </submittedName>
</protein>
<dbReference type="InterPro" id="IPR051791">
    <property type="entry name" value="Pra-immunoreactive"/>
</dbReference>
<evidence type="ECO:0000256" key="2">
    <source>
        <dbReference type="ARBA" id="ARBA00022475"/>
    </source>
</evidence>
<evidence type="ECO:0000313" key="8">
    <source>
        <dbReference type="EMBL" id="SNC72503.1"/>
    </source>
</evidence>
<dbReference type="Pfam" id="PF06271">
    <property type="entry name" value="RDD"/>
    <property type="match status" value="1"/>
</dbReference>
<evidence type="ECO:0000256" key="4">
    <source>
        <dbReference type="ARBA" id="ARBA00022989"/>
    </source>
</evidence>
<dbReference type="InterPro" id="IPR010432">
    <property type="entry name" value="RDD"/>
</dbReference>
<dbReference type="PANTHER" id="PTHR36115">
    <property type="entry name" value="PROLINE-RICH ANTIGEN HOMOLOG-RELATED"/>
    <property type="match status" value="1"/>
</dbReference>
<dbReference type="AlphaFoldDB" id="A0A212U2N9"/>
<dbReference type="PANTHER" id="PTHR36115:SF10">
    <property type="entry name" value="RDD DOMAIN-CONTAINING PROTEIN"/>
    <property type="match status" value="1"/>
</dbReference>
<sequence length="195" mass="22385">MKNTEQFIPLPAEYLKSLPAPTIKRRIALNLYELLVLFGVLALTFLVPHLLIGVLLEVTAPSSLLMAHIYLVLAFYFSWYWTRTGQTLAMQTWRIQLVSEDGKILQQSQALMRYAIGSLWLIPAAIMLFLAIRLDQSRSMGTHVSIIFFFMTLFFWPLTALLDRKNRQALPDRWAKTRLVQLPSLIPHPISSGKE</sequence>
<keyword evidence="3 6" id="KW-0812">Transmembrane</keyword>
<evidence type="ECO:0000313" key="9">
    <source>
        <dbReference type="Proteomes" id="UP000197215"/>
    </source>
</evidence>
<feature type="transmembrane region" description="Helical" evidence="6">
    <location>
        <begin position="34"/>
        <end position="56"/>
    </location>
</feature>
<evidence type="ECO:0000256" key="6">
    <source>
        <dbReference type="SAM" id="Phobius"/>
    </source>
</evidence>